<organism evidence="3 4">
    <name type="scientific">Candidatus Methylophosphatis roskildensis</name>
    <dbReference type="NCBI Taxonomy" id="2899263"/>
    <lineage>
        <taxon>Bacteria</taxon>
        <taxon>Pseudomonadati</taxon>
        <taxon>Pseudomonadota</taxon>
        <taxon>Betaproteobacteria</taxon>
        <taxon>Nitrosomonadales</taxon>
        <taxon>Sterolibacteriaceae</taxon>
        <taxon>Candidatus Methylophosphatis</taxon>
    </lineage>
</organism>
<dbReference type="Proteomes" id="UP000807785">
    <property type="component" value="Unassembled WGS sequence"/>
</dbReference>
<accession>A0A9D7E2R5</accession>
<name>A0A9D7E2R5_9PROT</name>
<evidence type="ECO:0000313" key="3">
    <source>
        <dbReference type="EMBL" id="MBK6975525.1"/>
    </source>
</evidence>
<dbReference type="AlphaFoldDB" id="A0A9D7E2R5"/>
<evidence type="ECO:0000256" key="1">
    <source>
        <dbReference type="SAM" id="MobiDB-lite"/>
    </source>
</evidence>
<dbReference type="EMBL" id="JADJEV010000005">
    <property type="protein sequence ID" value="MBK6975525.1"/>
    <property type="molecule type" value="Genomic_DNA"/>
</dbReference>
<evidence type="ECO:0000256" key="2">
    <source>
        <dbReference type="SAM" id="Phobius"/>
    </source>
</evidence>
<protein>
    <submittedName>
        <fullName evidence="3">Uncharacterized protein</fullName>
    </submittedName>
</protein>
<gene>
    <name evidence="3" type="ORF">IPH26_22095</name>
</gene>
<keyword evidence="2" id="KW-0812">Transmembrane</keyword>
<feature type="region of interest" description="Disordered" evidence="1">
    <location>
        <begin position="32"/>
        <end position="52"/>
    </location>
</feature>
<sequence>MSDMTLLYWGVFCFALTLLGLALTIFEFRKMSRSPASQKPMRSLPLTASRSD</sequence>
<keyword evidence="2" id="KW-1133">Transmembrane helix</keyword>
<keyword evidence="2" id="KW-0472">Membrane</keyword>
<evidence type="ECO:0000313" key="4">
    <source>
        <dbReference type="Proteomes" id="UP000807785"/>
    </source>
</evidence>
<feature type="transmembrane region" description="Helical" evidence="2">
    <location>
        <begin position="6"/>
        <end position="26"/>
    </location>
</feature>
<proteinExistence type="predicted"/>
<comment type="caution">
    <text evidence="3">The sequence shown here is derived from an EMBL/GenBank/DDBJ whole genome shotgun (WGS) entry which is preliminary data.</text>
</comment>
<reference evidence="3" key="1">
    <citation type="submission" date="2020-10" db="EMBL/GenBank/DDBJ databases">
        <title>Connecting structure to function with the recovery of over 1000 high-quality activated sludge metagenome-assembled genomes encoding full-length rRNA genes using long-read sequencing.</title>
        <authorList>
            <person name="Singleton C.M."/>
            <person name="Petriglieri F."/>
            <person name="Kristensen J.M."/>
            <person name="Kirkegaard R.H."/>
            <person name="Michaelsen T.Y."/>
            <person name="Andersen M.H."/>
            <person name="Karst S.M."/>
            <person name="Dueholm M.S."/>
            <person name="Nielsen P.H."/>
            <person name="Albertsen M."/>
        </authorList>
    </citation>
    <scope>NUCLEOTIDE SEQUENCE</scope>
    <source>
        <strain evidence="3">Bjer_18-Q3-R1-45_BAT3C.347</strain>
    </source>
</reference>